<dbReference type="SUPFAM" id="SSF53756">
    <property type="entry name" value="UDP-Glycosyltransferase/glycogen phosphorylase"/>
    <property type="match status" value="1"/>
</dbReference>
<dbReference type="AlphaFoldDB" id="A0A1F6DGJ9"/>
<protein>
    <recommendedName>
        <fullName evidence="3">Capsule polysaccharide biosynthesis protein</fullName>
    </recommendedName>
</protein>
<organism evidence="1 2">
    <name type="scientific">Candidatus Kaiserbacteria bacterium RIFCSPHIGHO2_02_FULL_49_16</name>
    <dbReference type="NCBI Taxonomy" id="1798490"/>
    <lineage>
        <taxon>Bacteria</taxon>
        <taxon>Candidatus Kaiseribacteriota</taxon>
    </lineage>
</organism>
<accession>A0A1F6DGJ9</accession>
<gene>
    <name evidence="1" type="ORF">A3C86_04735</name>
</gene>
<reference evidence="1 2" key="1">
    <citation type="journal article" date="2016" name="Nat. Commun.">
        <title>Thousands of microbial genomes shed light on interconnected biogeochemical processes in an aquifer system.</title>
        <authorList>
            <person name="Anantharaman K."/>
            <person name="Brown C.T."/>
            <person name="Hug L.A."/>
            <person name="Sharon I."/>
            <person name="Castelle C.J."/>
            <person name="Probst A.J."/>
            <person name="Thomas B.C."/>
            <person name="Singh A."/>
            <person name="Wilkins M.J."/>
            <person name="Karaoz U."/>
            <person name="Brodie E.L."/>
            <person name="Williams K.H."/>
            <person name="Hubbard S.S."/>
            <person name="Banfield J.F."/>
        </authorList>
    </citation>
    <scope>NUCLEOTIDE SEQUENCE [LARGE SCALE GENOMIC DNA]</scope>
</reference>
<evidence type="ECO:0000313" key="1">
    <source>
        <dbReference type="EMBL" id="OGG60564.1"/>
    </source>
</evidence>
<dbReference type="GO" id="GO:0000271">
    <property type="term" value="P:polysaccharide biosynthetic process"/>
    <property type="evidence" value="ECO:0007669"/>
    <property type="project" value="InterPro"/>
</dbReference>
<dbReference type="Proteomes" id="UP000178042">
    <property type="component" value="Unassembled WGS sequence"/>
</dbReference>
<sequence>MKGCLVLQRRFAYIGHELAVLLKERNGIDEFCAYVFTRDSYNFLVKQTDIQYSDIILDEDVHKRHKTEELDYEYLRWLEKEYGNIWSFINVDRVVRHGQLIREYPHDATPYTHEEMLRIVQVTAKRIIAFLDKEKPDFLFTYQPGAVASLLLYTIAKKRGIPTITTIIPATSNLVSVSLRHDRLTWAERIFNENLNKPPEKIARYAEARQFIKEFRDKPAVYSKVYSSLIKFGKWRQFDFLFPQNLSRTARWIYRLFANWSSNAEKRTDYSTIHPFFYIIDRIKRKLRNLIGVDDLYDAYDSAKPFAYYALHLEPELTILLLAPFDTDQVAIVKRLAQSLPVGMYLYVKEHPLMTPYRPRAFYKALKKIPNVKLLRPEISSFGLMRRAALVATITGSAGWEALLLGKPVITFGEVFYNAVSSVARSSTPEKLPILVAQQLNRPVGTDEELVRFVAALFEDSAHCDILYVWENGDDREQKRKDLKGFADLIARKVNLSRGDKNAAG</sequence>
<dbReference type="EMBL" id="MFLD01000012">
    <property type="protein sequence ID" value="OGG60564.1"/>
    <property type="molecule type" value="Genomic_DNA"/>
</dbReference>
<dbReference type="InterPro" id="IPR007833">
    <property type="entry name" value="Capsule_polysaccharide_synth"/>
</dbReference>
<evidence type="ECO:0008006" key="3">
    <source>
        <dbReference type="Google" id="ProtNLM"/>
    </source>
</evidence>
<dbReference type="Pfam" id="PF05159">
    <property type="entry name" value="Capsule_synth"/>
    <property type="match status" value="1"/>
</dbReference>
<comment type="caution">
    <text evidence="1">The sequence shown here is derived from an EMBL/GenBank/DDBJ whole genome shotgun (WGS) entry which is preliminary data.</text>
</comment>
<name>A0A1F6DGJ9_9BACT</name>
<proteinExistence type="predicted"/>
<evidence type="ECO:0000313" key="2">
    <source>
        <dbReference type="Proteomes" id="UP000178042"/>
    </source>
</evidence>
<dbReference type="GO" id="GO:0015774">
    <property type="term" value="P:polysaccharide transport"/>
    <property type="evidence" value="ECO:0007669"/>
    <property type="project" value="InterPro"/>
</dbReference>